<dbReference type="InterPro" id="IPR050963">
    <property type="entry name" value="Sirohydro_Cobaltochel/CbiX"/>
</dbReference>
<comment type="caution">
    <text evidence="3">The sequence shown here is derived from an EMBL/GenBank/DDBJ whole genome shotgun (WGS) entry which is preliminary data.</text>
</comment>
<dbReference type="GO" id="GO:0046872">
    <property type="term" value="F:metal ion binding"/>
    <property type="evidence" value="ECO:0007669"/>
    <property type="project" value="UniProtKB-KW"/>
</dbReference>
<dbReference type="Pfam" id="PF01903">
    <property type="entry name" value="CbiX"/>
    <property type="match status" value="1"/>
</dbReference>
<dbReference type="PANTHER" id="PTHR33542:SF5">
    <property type="entry name" value="FERROCHELATASE CHE1"/>
    <property type="match status" value="1"/>
</dbReference>
<evidence type="ECO:0000256" key="2">
    <source>
        <dbReference type="ARBA" id="ARBA00023239"/>
    </source>
</evidence>
<evidence type="ECO:0000313" key="3">
    <source>
        <dbReference type="EMBL" id="MDA7417592.1"/>
    </source>
</evidence>
<gene>
    <name evidence="3" type="ORF">PGB34_14615</name>
</gene>
<dbReference type="Proteomes" id="UP001212602">
    <property type="component" value="Unassembled WGS sequence"/>
</dbReference>
<dbReference type="GO" id="GO:0016829">
    <property type="term" value="F:lyase activity"/>
    <property type="evidence" value="ECO:0007669"/>
    <property type="project" value="UniProtKB-KW"/>
</dbReference>
<name>A0AAE3T1P6_9BURK</name>
<dbReference type="EMBL" id="JAQIPB010000006">
    <property type="protein sequence ID" value="MDA7417592.1"/>
    <property type="molecule type" value="Genomic_DNA"/>
</dbReference>
<sequence>MTHAIVLLAHGSRDPQWREPVEAVARRIRELAPERPVRCAYLELATPDLQTAAAELVADEGARTLQVLPLFLGMGHHVREDLPRRVAQLQARFPDVPVRLRPAVGQHAWLLETLTRIALQDDSTPPGEEQP</sequence>
<keyword evidence="2" id="KW-0456">Lyase</keyword>
<reference evidence="3" key="1">
    <citation type="submission" date="2023-01" db="EMBL/GenBank/DDBJ databases">
        <title>Xenophilus mangrovi sp. nov., isolated from soil of Mangrove nature reserve.</title>
        <authorList>
            <person name="Xu S."/>
            <person name="Liu Z."/>
            <person name="Xu Y."/>
        </authorList>
    </citation>
    <scope>NUCLEOTIDE SEQUENCE</scope>
    <source>
        <strain evidence="3">YW8</strain>
    </source>
</reference>
<dbReference type="CDD" id="cd03416">
    <property type="entry name" value="CbiX_SirB_N"/>
    <property type="match status" value="1"/>
</dbReference>
<protein>
    <submittedName>
        <fullName evidence="3">CbiX/SirB N-terminal domain-containing protein</fullName>
    </submittedName>
</protein>
<dbReference type="InterPro" id="IPR002762">
    <property type="entry name" value="CbiX-like"/>
</dbReference>
<dbReference type="SUPFAM" id="SSF53800">
    <property type="entry name" value="Chelatase"/>
    <property type="match status" value="1"/>
</dbReference>
<accession>A0AAE3T1P6</accession>
<proteinExistence type="predicted"/>
<evidence type="ECO:0000256" key="1">
    <source>
        <dbReference type="ARBA" id="ARBA00022723"/>
    </source>
</evidence>
<keyword evidence="1" id="KW-0479">Metal-binding</keyword>
<dbReference type="RefSeq" id="WP_271428807.1">
    <property type="nucleotide sequence ID" value="NZ_JAQIPB010000006.1"/>
</dbReference>
<dbReference type="AlphaFoldDB" id="A0AAE3T1P6"/>
<dbReference type="Gene3D" id="3.40.50.1400">
    <property type="match status" value="1"/>
</dbReference>
<keyword evidence="4" id="KW-1185">Reference proteome</keyword>
<dbReference type="PANTHER" id="PTHR33542">
    <property type="entry name" value="SIROHYDROCHLORIN FERROCHELATASE, CHLOROPLASTIC"/>
    <property type="match status" value="1"/>
</dbReference>
<evidence type="ECO:0000313" key="4">
    <source>
        <dbReference type="Proteomes" id="UP001212602"/>
    </source>
</evidence>
<organism evidence="3 4">
    <name type="scientific">Xenophilus arseniciresistens</name>
    <dbReference type="NCBI Taxonomy" id="1283306"/>
    <lineage>
        <taxon>Bacteria</taxon>
        <taxon>Pseudomonadati</taxon>
        <taxon>Pseudomonadota</taxon>
        <taxon>Betaproteobacteria</taxon>
        <taxon>Burkholderiales</taxon>
        <taxon>Comamonadaceae</taxon>
        <taxon>Xenophilus</taxon>
    </lineage>
</organism>